<name>A0AAD0S907_RALSL</name>
<keyword evidence="2 6" id="KW-0255">Endonuclease</keyword>
<dbReference type="NCBIfam" id="TIGR00632">
    <property type="entry name" value="vsr"/>
    <property type="match status" value="1"/>
</dbReference>
<evidence type="ECO:0000256" key="1">
    <source>
        <dbReference type="ARBA" id="ARBA00022722"/>
    </source>
</evidence>
<evidence type="ECO:0000313" key="7">
    <source>
        <dbReference type="EMBL" id="AXV83023.1"/>
    </source>
</evidence>
<dbReference type="Pfam" id="PF03852">
    <property type="entry name" value="Vsr"/>
    <property type="match status" value="1"/>
</dbReference>
<dbReference type="InterPro" id="IPR011335">
    <property type="entry name" value="Restrct_endonuc-II-like"/>
</dbReference>
<keyword evidence="1 6" id="KW-0540">Nuclease</keyword>
<evidence type="ECO:0000313" key="8">
    <source>
        <dbReference type="Proteomes" id="UP000261758"/>
    </source>
</evidence>
<comment type="similarity">
    <text evidence="6">Belongs to the vsr family.</text>
</comment>
<reference evidence="7 8" key="1">
    <citation type="submission" date="2017-08" db="EMBL/GenBank/DDBJ databases">
        <title>Genome sequences of Ralstonia solanacearum Species Complex (RSSC) isolated from Potato bacterial wilts in Korea.</title>
        <authorList>
            <person name="Cho H."/>
            <person name="Song E.-S."/>
            <person name="Lee Y.K."/>
            <person name="Lee S."/>
            <person name="Lee S.-W."/>
            <person name="Jo A."/>
            <person name="Kim J.-G."/>
            <person name="Hwang I."/>
        </authorList>
    </citation>
    <scope>NUCLEOTIDE SEQUENCE [LARGE SCALE GENOMIC DNA]</scope>
    <source>
        <strain evidence="7 8">T98</strain>
    </source>
</reference>
<keyword evidence="3 6" id="KW-0227">DNA damage</keyword>
<comment type="function">
    <text evidence="6">May nick specific sequences that contain T:G mispairs resulting from m5C-deamination.</text>
</comment>
<dbReference type="RefSeq" id="WP_082320214.1">
    <property type="nucleotide sequence ID" value="NZ_CP022759.1"/>
</dbReference>
<sequence length="149" mass="16675">MVDIVSPAARSRMMARIRAKNTKPEVLVRKALFAAGYRFRLHRKDLPGSPDIVLPGRNVAILVHGCFWHMHAGCKNAKLPSSRSDFWRMKLQGNVARDKAAADALRELGWRVLVVWECGTRDPTIASELSQRLSSWIESDEPVGEISAV</sequence>
<dbReference type="GO" id="GO:0016787">
    <property type="term" value="F:hydrolase activity"/>
    <property type="evidence" value="ECO:0007669"/>
    <property type="project" value="UniProtKB-KW"/>
</dbReference>
<evidence type="ECO:0000256" key="4">
    <source>
        <dbReference type="ARBA" id="ARBA00022801"/>
    </source>
</evidence>
<accession>A0AAD0S907</accession>
<gene>
    <name evidence="7" type="ORF">CJO77_00050</name>
</gene>
<dbReference type="REBASE" id="271101">
    <property type="entry name" value="V.RsoT98ORF55P"/>
</dbReference>
<dbReference type="PIRSF" id="PIRSF018267">
    <property type="entry name" value="VSR_endonuc"/>
    <property type="match status" value="1"/>
</dbReference>
<evidence type="ECO:0000256" key="6">
    <source>
        <dbReference type="PIRNR" id="PIRNR018267"/>
    </source>
</evidence>
<dbReference type="CDD" id="cd00221">
    <property type="entry name" value="Vsr"/>
    <property type="match status" value="1"/>
</dbReference>
<dbReference type="EC" id="3.1.-.-" evidence="6"/>
<evidence type="ECO:0000256" key="3">
    <source>
        <dbReference type="ARBA" id="ARBA00022763"/>
    </source>
</evidence>
<dbReference type="SUPFAM" id="SSF52980">
    <property type="entry name" value="Restriction endonuclease-like"/>
    <property type="match status" value="1"/>
</dbReference>
<dbReference type="EMBL" id="CP022759">
    <property type="protein sequence ID" value="AXV83023.1"/>
    <property type="molecule type" value="Genomic_DNA"/>
</dbReference>
<keyword evidence="4 6" id="KW-0378">Hydrolase</keyword>
<dbReference type="GO" id="GO:0004519">
    <property type="term" value="F:endonuclease activity"/>
    <property type="evidence" value="ECO:0007669"/>
    <property type="project" value="UniProtKB-KW"/>
</dbReference>
<evidence type="ECO:0000256" key="2">
    <source>
        <dbReference type="ARBA" id="ARBA00022759"/>
    </source>
</evidence>
<dbReference type="Gene3D" id="3.40.960.10">
    <property type="entry name" value="VSR Endonuclease"/>
    <property type="match status" value="1"/>
</dbReference>
<dbReference type="InterPro" id="IPR004603">
    <property type="entry name" value="DNA_mismatch_endonuc_vsr"/>
</dbReference>
<keyword evidence="5 6" id="KW-0234">DNA repair</keyword>
<dbReference type="GO" id="GO:0006298">
    <property type="term" value="P:mismatch repair"/>
    <property type="evidence" value="ECO:0007669"/>
    <property type="project" value="UniProtKB-UniRule"/>
</dbReference>
<dbReference type="AlphaFoldDB" id="A0AAD0S907"/>
<dbReference type="Proteomes" id="UP000261758">
    <property type="component" value="Chromosome"/>
</dbReference>
<organism evidence="7 8">
    <name type="scientific">Ralstonia solanacearum</name>
    <name type="common">Pseudomonas solanacearum</name>
    <dbReference type="NCBI Taxonomy" id="305"/>
    <lineage>
        <taxon>Bacteria</taxon>
        <taxon>Pseudomonadati</taxon>
        <taxon>Pseudomonadota</taxon>
        <taxon>Betaproteobacteria</taxon>
        <taxon>Burkholderiales</taxon>
        <taxon>Burkholderiaceae</taxon>
        <taxon>Ralstonia</taxon>
        <taxon>Ralstonia solanacearum species complex</taxon>
    </lineage>
</organism>
<proteinExistence type="inferred from homology"/>
<protein>
    <recommendedName>
        <fullName evidence="6">Very short patch repair endonuclease</fullName>
        <ecNumber evidence="6">3.1.-.-</ecNumber>
    </recommendedName>
</protein>
<evidence type="ECO:0000256" key="5">
    <source>
        <dbReference type="ARBA" id="ARBA00023204"/>
    </source>
</evidence>